<dbReference type="GO" id="GO:0016747">
    <property type="term" value="F:acyltransferase activity, transferring groups other than amino-acyl groups"/>
    <property type="evidence" value="ECO:0007669"/>
    <property type="project" value="InterPro"/>
</dbReference>
<evidence type="ECO:0000259" key="1">
    <source>
        <dbReference type="PROSITE" id="PS51186"/>
    </source>
</evidence>
<dbReference type="AlphaFoldDB" id="A0A553IGK5"/>
<dbReference type="SUPFAM" id="SSF55729">
    <property type="entry name" value="Acyl-CoA N-acyltransferases (Nat)"/>
    <property type="match status" value="1"/>
</dbReference>
<accession>A0A553IGK5</accession>
<dbReference type="CDD" id="cd04301">
    <property type="entry name" value="NAT_SF"/>
    <property type="match status" value="1"/>
</dbReference>
<comment type="caution">
    <text evidence="2">The sequence shown here is derived from an EMBL/GenBank/DDBJ whole genome shotgun (WGS) entry which is preliminary data.</text>
</comment>
<dbReference type="Pfam" id="PF13673">
    <property type="entry name" value="Acetyltransf_10"/>
    <property type="match status" value="1"/>
</dbReference>
<dbReference type="PROSITE" id="PS51186">
    <property type="entry name" value="GNAT"/>
    <property type="match status" value="1"/>
</dbReference>
<dbReference type="PANTHER" id="PTHR43233">
    <property type="entry name" value="FAMILY N-ACETYLTRANSFERASE, PUTATIVE (AFU_ORTHOLOGUE AFUA_6G03350)-RELATED"/>
    <property type="match status" value="1"/>
</dbReference>
<dbReference type="Proteomes" id="UP000315938">
    <property type="component" value="Unassembled WGS sequence"/>
</dbReference>
<dbReference type="InterPro" id="IPR016181">
    <property type="entry name" value="Acyl_CoA_acyltransferase"/>
</dbReference>
<dbReference type="Gene3D" id="3.40.630.30">
    <property type="match status" value="1"/>
</dbReference>
<dbReference type="PANTHER" id="PTHR43233:SF1">
    <property type="entry name" value="FAMILY N-ACETYLTRANSFERASE, PUTATIVE (AFU_ORTHOLOGUE AFUA_6G03350)-RELATED"/>
    <property type="match status" value="1"/>
</dbReference>
<protein>
    <submittedName>
        <fullName evidence="2">GNAT family N-acetyltransferase</fullName>
    </submittedName>
</protein>
<dbReference type="InterPro" id="IPR053144">
    <property type="entry name" value="Acetyltransferase_Butenolide"/>
</dbReference>
<sequence>MNINIVKNGLTVELYKKIRDTVGFKSYEDGDIDEAIKHSLYTVVAYDGEKAVGIARIVGDNRIAFFIKDVVTIPAYQNKSIGHLLMLSIFEYLDQHAAKGAYVGLMSTPGKEKFYTKYGFIERPSEGFGSGMVMFYEPKK</sequence>
<dbReference type="RefSeq" id="WP_012243297.1">
    <property type="nucleotide sequence ID" value="NZ_JACAOE010000002.1"/>
</dbReference>
<dbReference type="GeneID" id="41339504"/>
<keyword evidence="2" id="KW-0808">Transferase</keyword>
<dbReference type="InterPro" id="IPR000182">
    <property type="entry name" value="GNAT_dom"/>
</dbReference>
<name>A0A553IGK5_ACHLA</name>
<proteinExistence type="predicted"/>
<evidence type="ECO:0000313" key="2">
    <source>
        <dbReference type="EMBL" id="TRX99329.1"/>
    </source>
</evidence>
<dbReference type="OMA" id="YMNFEVA"/>
<dbReference type="EMBL" id="VKID01000002">
    <property type="protein sequence ID" value="TRX99329.1"/>
    <property type="molecule type" value="Genomic_DNA"/>
</dbReference>
<feature type="domain" description="N-acetyltransferase" evidence="1">
    <location>
        <begin position="1"/>
        <end position="140"/>
    </location>
</feature>
<evidence type="ECO:0000313" key="3">
    <source>
        <dbReference type="Proteomes" id="UP000315938"/>
    </source>
</evidence>
<reference evidence="2 3" key="1">
    <citation type="submission" date="2019-07" db="EMBL/GenBank/DDBJ databases">
        <title>Genome sequence of Acholeplasma laidlawii strain with increased resistance to erythromycin.</title>
        <authorList>
            <person name="Medvedeva E.S."/>
            <person name="Baranova N.B."/>
            <person name="Siniagina M.N."/>
            <person name="Mouzykantov A."/>
            <person name="Chernova O.A."/>
            <person name="Chernov V.M."/>
        </authorList>
    </citation>
    <scope>NUCLEOTIDE SEQUENCE [LARGE SCALE GENOMIC DNA]</scope>
    <source>
        <strain evidence="2 3">PG8REry</strain>
    </source>
</reference>
<organism evidence="2 3">
    <name type="scientific">Acholeplasma laidlawii</name>
    <dbReference type="NCBI Taxonomy" id="2148"/>
    <lineage>
        <taxon>Bacteria</taxon>
        <taxon>Bacillati</taxon>
        <taxon>Mycoplasmatota</taxon>
        <taxon>Mollicutes</taxon>
        <taxon>Acholeplasmatales</taxon>
        <taxon>Acholeplasmataceae</taxon>
        <taxon>Acholeplasma</taxon>
    </lineage>
</organism>
<gene>
    <name evidence="2" type="ORF">FNV44_06420</name>
</gene>